<gene>
    <name evidence="8" type="ORF">GCM10023091_13010</name>
</gene>
<evidence type="ECO:0000256" key="3">
    <source>
        <dbReference type="ARBA" id="ARBA00022729"/>
    </source>
</evidence>
<dbReference type="Gene3D" id="1.25.40.390">
    <property type="match status" value="1"/>
</dbReference>
<dbReference type="Pfam" id="PF07980">
    <property type="entry name" value="SusD_RagB"/>
    <property type="match status" value="1"/>
</dbReference>
<dbReference type="InterPro" id="IPR012944">
    <property type="entry name" value="SusD_RagB_dom"/>
</dbReference>
<keyword evidence="9" id="KW-1185">Reference proteome</keyword>
<accession>A0ABP8LVX3</accession>
<reference evidence="9" key="1">
    <citation type="journal article" date="2019" name="Int. J. Syst. Evol. Microbiol.">
        <title>The Global Catalogue of Microorganisms (GCM) 10K type strain sequencing project: providing services to taxonomists for standard genome sequencing and annotation.</title>
        <authorList>
            <consortium name="The Broad Institute Genomics Platform"/>
            <consortium name="The Broad Institute Genome Sequencing Center for Infectious Disease"/>
            <person name="Wu L."/>
            <person name="Ma J."/>
        </authorList>
    </citation>
    <scope>NUCLEOTIDE SEQUENCE [LARGE SCALE GENOMIC DNA]</scope>
    <source>
        <strain evidence="9">JCM 31920</strain>
    </source>
</reference>
<keyword evidence="4" id="KW-0472">Membrane</keyword>
<keyword evidence="5" id="KW-0998">Cell outer membrane</keyword>
<evidence type="ECO:0000256" key="2">
    <source>
        <dbReference type="ARBA" id="ARBA00006275"/>
    </source>
</evidence>
<feature type="domain" description="RagB/SusD" evidence="6">
    <location>
        <begin position="273"/>
        <end position="596"/>
    </location>
</feature>
<keyword evidence="3" id="KW-0732">Signal</keyword>
<comment type="similarity">
    <text evidence="2">Belongs to the SusD family.</text>
</comment>
<evidence type="ECO:0000313" key="8">
    <source>
        <dbReference type="EMBL" id="GAA4435839.1"/>
    </source>
</evidence>
<organism evidence="8 9">
    <name type="scientific">Ravibacter arvi</name>
    <dbReference type="NCBI Taxonomy" id="2051041"/>
    <lineage>
        <taxon>Bacteria</taxon>
        <taxon>Pseudomonadati</taxon>
        <taxon>Bacteroidota</taxon>
        <taxon>Cytophagia</taxon>
        <taxon>Cytophagales</taxon>
        <taxon>Spirosomataceae</taxon>
        <taxon>Ravibacter</taxon>
    </lineage>
</organism>
<dbReference type="InterPro" id="IPR033985">
    <property type="entry name" value="SusD-like_N"/>
</dbReference>
<evidence type="ECO:0000256" key="4">
    <source>
        <dbReference type="ARBA" id="ARBA00023136"/>
    </source>
</evidence>
<evidence type="ECO:0000259" key="7">
    <source>
        <dbReference type="Pfam" id="PF14322"/>
    </source>
</evidence>
<evidence type="ECO:0000256" key="5">
    <source>
        <dbReference type="ARBA" id="ARBA00023237"/>
    </source>
</evidence>
<dbReference type="InterPro" id="IPR011990">
    <property type="entry name" value="TPR-like_helical_dom_sf"/>
</dbReference>
<evidence type="ECO:0000313" key="9">
    <source>
        <dbReference type="Proteomes" id="UP001501508"/>
    </source>
</evidence>
<dbReference type="Pfam" id="PF14322">
    <property type="entry name" value="SusD-like_3"/>
    <property type="match status" value="1"/>
</dbReference>
<dbReference type="Proteomes" id="UP001501508">
    <property type="component" value="Unassembled WGS sequence"/>
</dbReference>
<comment type="subcellular location">
    <subcellularLocation>
        <location evidence="1">Cell outer membrane</location>
    </subcellularLocation>
</comment>
<sequence>MKLLKYYLLLAGLLFHNCRQSFLEIGPKGTVNESTLMTKAGVNGLLTGAYSYLDGVGTREVGKGSWFGAVSNWIFSLASDDAHKGSEFGDGVAFEQIENYSATSVNNVYNDKWIALYDGVQRANEVIRILAKLPAGVLSEDEATQIKAEAVFLRGVYHLEAAKIWENVPFISEDVSFANQNYKVSNKIPVWPKIEDDFRYAAERLTPTKSLPGRANSWAAKAFLAKSYLFQHKYEEARVLLTEIIAGGTTASGQKYDLGLFSDNFNPSRKNGPESVFAVQMSIQAGTNGQTGNPGDVLTMPIGGPSSCCGFYQPSFSLVNSFRTDPNGLPYLDSFNDHAIKSDQGTPSVQPFTPDEGAIDPRLDYTVGRRGIPYLDWGIMPGSAWVRAQSDAGPYIGIKNVYYKAAKASTSTSYNGWATATANNYNMIRFADVLLWAAEAEVEVGSLKKAEELVNRVRARAANPAGWVKQYLDKNDPSKGFSAVPAANYKIGLYKGEFESKGQNFAREAVRFERKIELAMEGHRIFDLRRYDNGSGYMAEKLNAFVTFETGVPNFSCAYLVGAKFQKGKNELFPIPQAQIDLSVKDGSSTLVQNPNH</sequence>
<proteinExistence type="inferred from homology"/>
<protein>
    <submittedName>
        <fullName evidence="8">RagB/SusD family nutrient uptake outer membrane protein</fullName>
    </submittedName>
</protein>
<dbReference type="SUPFAM" id="SSF48452">
    <property type="entry name" value="TPR-like"/>
    <property type="match status" value="1"/>
</dbReference>
<dbReference type="RefSeq" id="WP_345027480.1">
    <property type="nucleotide sequence ID" value="NZ_BAABEY010000013.1"/>
</dbReference>
<name>A0ABP8LVX3_9BACT</name>
<feature type="domain" description="SusD-like N-terminal" evidence="7">
    <location>
        <begin position="98"/>
        <end position="229"/>
    </location>
</feature>
<comment type="caution">
    <text evidence="8">The sequence shown here is derived from an EMBL/GenBank/DDBJ whole genome shotgun (WGS) entry which is preliminary data.</text>
</comment>
<evidence type="ECO:0000259" key="6">
    <source>
        <dbReference type="Pfam" id="PF07980"/>
    </source>
</evidence>
<evidence type="ECO:0000256" key="1">
    <source>
        <dbReference type="ARBA" id="ARBA00004442"/>
    </source>
</evidence>
<dbReference type="EMBL" id="BAABEY010000013">
    <property type="protein sequence ID" value="GAA4435839.1"/>
    <property type="molecule type" value="Genomic_DNA"/>
</dbReference>